<organism evidence="1 2">
    <name type="scientific">Pleomassaria siparia CBS 279.74</name>
    <dbReference type="NCBI Taxonomy" id="1314801"/>
    <lineage>
        <taxon>Eukaryota</taxon>
        <taxon>Fungi</taxon>
        <taxon>Dikarya</taxon>
        <taxon>Ascomycota</taxon>
        <taxon>Pezizomycotina</taxon>
        <taxon>Dothideomycetes</taxon>
        <taxon>Pleosporomycetidae</taxon>
        <taxon>Pleosporales</taxon>
        <taxon>Pleomassariaceae</taxon>
        <taxon>Pleomassaria</taxon>
    </lineage>
</organism>
<gene>
    <name evidence="1" type="ORF">K504DRAFT_461551</name>
</gene>
<keyword evidence="2" id="KW-1185">Reference proteome</keyword>
<evidence type="ECO:0000313" key="1">
    <source>
        <dbReference type="EMBL" id="KAF2712962.1"/>
    </source>
</evidence>
<reference evidence="1" key="1">
    <citation type="journal article" date="2020" name="Stud. Mycol.">
        <title>101 Dothideomycetes genomes: a test case for predicting lifestyles and emergence of pathogens.</title>
        <authorList>
            <person name="Haridas S."/>
            <person name="Albert R."/>
            <person name="Binder M."/>
            <person name="Bloem J."/>
            <person name="Labutti K."/>
            <person name="Salamov A."/>
            <person name="Andreopoulos B."/>
            <person name="Baker S."/>
            <person name="Barry K."/>
            <person name="Bills G."/>
            <person name="Bluhm B."/>
            <person name="Cannon C."/>
            <person name="Castanera R."/>
            <person name="Culley D."/>
            <person name="Daum C."/>
            <person name="Ezra D."/>
            <person name="Gonzalez J."/>
            <person name="Henrissat B."/>
            <person name="Kuo A."/>
            <person name="Liang C."/>
            <person name="Lipzen A."/>
            <person name="Lutzoni F."/>
            <person name="Magnuson J."/>
            <person name="Mondo S."/>
            <person name="Nolan M."/>
            <person name="Ohm R."/>
            <person name="Pangilinan J."/>
            <person name="Park H.-J."/>
            <person name="Ramirez L."/>
            <person name="Alfaro M."/>
            <person name="Sun H."/>
            <person name="Tritt A."/>
            <person name="Yoshinaga Y."/>
            <person name="Zwiers L.-H."/>
            <person name="Turgeon B."/>
            <person name="Goodwin S."/>
            <person name="Spatafora J."/>
            <person name="Crous P."/>
            <person name="Grigoriev I."/>
        </authorList>
    </citation>
    <scope>NUCLEOTIDE SEQUENCE</scope>
    <source>
        <strain evidence="1">CBS 279.74</strain>
    </source>
</reference>
<sequence>MTTHCYYRIPTSPAHAPPALLLSSMRLSAHAVAHGFTSNDLRPGTWHTFPLADISACCCTHTYYTLYVTYVHCA</sequence>
<accession>A0A6G1KKE9</accession>
<dbReference type="Proteomes" id="UP000799428">
    <property type="component" value="Unassembled WGS sequence"/>
</dbReference>
<dbReference type="EMBL" id="MU005765">
    <property type="protein sequence ID" value="KAF2712962.1"/>
    <property type="molecule type" value="Genomic_DNA"/>
</dbReference>
<protein>
    <submittedName>
        <fullName evidence="1">Uncharacterized protein</fullName>
    </submittedName>
</protein>
<dbReference type="AlphaFoldDB" id="A0A6G1KKE9"/>
<proteinExistence type="predicted"/>
<name>A0A6G1KKE9_9PLEO</name>
<evidence type="ECO:0000313" key="2">
    <source>
        <dbReference type="Proteomes" id="UP000799428"/>
    </source>
</evidence>
<feature type="non-terminal residue" evidence="1">
    <location>
        <position position="74"/>
    </location>
</feature>